<sequence>SPWRAYWSAHLLGAPGPPEVSFPTQSPKGLPGYLCRVNSVQNTSSLPVSGQAISVSVLSEN</sequence>
<gene>
    <name evidence="1" type="ORF">FD754_012949</name>
</gene>
<accession>A0A5N3VG29</accession>
<reference evidence="1 2" key="1">
    <citation type="submission" date="2019-06" db="EMBL/GenBank/DDBJ databases">
        <title>Discovery of a novel chromosome fission-fusion reversal in muntjac.</title>
        <authorList>
            <person name="Mudd A.B."/>
            <person name="Bredeson J.V."/>
            <person name="Baum R."/>
            <person name="Hockemeyer D."/>
            <person name="Rokhsar D.S."/>
        </authorList>
    </citation>
    <scope>NUCLEOTIDE SEQUENCE [LARGE SCALE GENOMIC DNA]</scope>
    <source>
        <strain evidence="1">UTSW_UCB_Mm</strain>
        <tissue evidence="1">Fibroblast cell line</tissue>
    </source>
</reference>
<dbReference type="EMBL" id="VCEA01000002">
    <property type="protein sequence ID" value="KAB0348092.1"/>
    <property type="molecule type" value="Genomic_DNA"/>
</dbReference>
<keyword evidence="2" id="KW-1185">Reference proteome</keyword>
<dbReference type="AlphaFoldDB" id="A0A5N3VG29"/>
<organism evidence="1 2">
    <name type="scientific">Muntiacus muntjak</name>
    <name type="common">Barking deer</name>
    <name type="synonym">Indian muntjac</name>
    <dbReference type="NCBI Taxonomy" id="9888"/>
    <lineage>
        <taxon>Eukaryota</taxon>
        <taxon>Metazoa</taxon>
        <taxon>Chordata</taxon>
        <taxon>Craniata</taxon>
        <taxon>Vertebrata</taxon>
        <taxon>Euteleostomi</taxon>
        <taxon>Mammalia</taxon>
        <taxon>Eutheria</taxon>
        <taxon>Laurasiatheria</taxon>
        <taxon>Artiodactyla</taxon>
        <taxon>Ruminantia</taxon>
        <taxon>Pecora</taxon>
        <taxon>Cervidae</taxon>
        <taxon>Muntiacinae</taxon>
        <taxon>Muntiacus</taxon>
    </lineage>
</organism>
<feature type="non-terminal residue" evidence="1">
    <location>
        <position position="1"/>
    </location>
</feature>
<evidence type="ECO:0000313" key="1">
    <source>
        <dbReference type="EMBL" id="KAB0348092.1"/>
    </source>
</evidence>
<proteinExistence type="predicted"/>
<evidence type="ECO:0000313" key="2">
    <source>
        <dbReference type="Proteomes" id="UP000326458"/>
    </source>
</evidence>
<name>A0A5N3VG29_MUNMU</name>
<dbReference type="Proteomes" id="UP000326458">
    <property type="component" value="Unassembled WGS sequence"/>
</dbReference>
<protein>
    <submittedName>
        <fullName evidence="1">Uncharacterized protein</fullName>
    </submittedName>
</protein>
<comment type="caution">
    <text evidence="1">The sequence shown here is derived from an EMBL/GenBank/DDBJ whole genome shotgun (WGS) entry which is preliminary data.</text>
</comment>